<organism evidence="16 17">
    <name type="scientific">Pochonia chlamydosporia 170</name>
    <dbReference type="NCBI Taxonomy" id="1380566"/>
    <lineage>
        <taxon>Eukaryota</taxon>
        <taxon>Fungi</taxon>
        <taxon>Dikarya</taxon>
        <taxon>Ascomycota</taxon>
        <taxon>Pezizomycotina</taxon>
        <taxon>Sordariomycetes</taxon>
        <taxon>Hypocreomycetidae</taxon>
        <taxon>Hypocreales</taxon>
        <taxon>Clavicipitaceae</taxon>
        <taxon>Pochonia</taxon>
    </lineage>
</organism>
<keyword evidence="11" id="KW-0472">Membrane</keyword>
<evidence type="ECO:0000256" key="8">
    <source>
        <dbReference type="ARBA" id="ARBA00022448"/>
    </source>
</evidence>
<dbReference type="PRINTS" id="PR00452">
    <property type="entry name" value="SH3DOMAIN"/>
</dbReference>
<evidence type="ECO:0000259" key="15">
    <source>
        <dbReference type="PROSITE" id="PS50179"/>
    </source>
</evidence>
<dbReference type="InterPro" id="IPR004152">
    <property type="entry name" value="GAT_dom"/>
</dbReference>
<dbReference type="AlphaFoldDB" id="A0A179G8D1"/>
<dbReference type="PROSITE" id="PS50002">
    <property type="entry name" value="SH3"/>
    <property type="match status" value="1"/>
</dbReference>
<evidence type="ECO:0000313" key="16">
    <source>
        <dbReference type="EMBL" id="OAQ73750.1"/>
    </source>
</evidence>
<dbReference type="Gene3D" id="1.25.40.90">
    <property type="match status" value="1"/>
</dbReference>
<dbReference type="PANTHER" id="PTHR45929:SF3">
    <property type="entry name" value="JAK PATHWAY SIGNAL TRANSDUCTION ADAPTOR MOLECULE"/>
    <property type="match status" value="1"/>
</dbReference>
<evidence type="ECO:0000259" key="14">
    <source>
        <dbReference type="PROSITE" id="PS50002"/>
    </source>
</evidence>
<keyword evidence="17" id="KW-1185">Reference proteome</keyword>
<comment type="function">
    <text evidence="1">Component of the ESCRT-0 complex which is the sorting receptor for ubiquitinated cargo proteins at the multivesicular body (MVB).</text>
</comment>
<protein>
    <recommendedName>
        <fullName evidence="5">Class E vacuolar protein-sorting machinery protein HSE1</fullName>
    </recommendedName>
    <alternativeName>
        <fullName evidence="6">Class E vacuolar protein-sorting machinery protein hse1</fullName>
    </alternativeName>
</protein>
<dbReference type="InterPro" id="IPR002014">
    <property type="entry name" value="VHS_dom"/>
</dbReference>
<evidence type="ECO:0000256" key="13">
    <source>
        <dbReference type="SAM" id="MobiDB-lite"/>
    </source>
</evidence>
<feature type="region of interest" description="Disordered" evidence="13">
    <location>
        <begin position="143"/>
        <end position="163"/>
    </location>
</feature>
<evidence type="ECO:0000256" key="7">
    <source>
        <dbReference type="ARBA" id="ARBA00022443"/>
    </source>
</evidence>
<dbReference type="InterPro" id="IPR001452">
    <property type="entry name" value="SH3_domain"/>
</dbReference>
<feature type="domain" description="VHS" evidence="15">
    <location>
        <begin position="17"/>
        <end position="146"/>
    </location>
</feature>
<evidence type="ECO:0000256" key="6">
    <source>
        <dbReference type="ARBA" id="ARBA00018978"/>
    </source>
</evidence>
<dbReference type="PROSITE" id="PS50179">
    <property type="entry name" value="VHS"/>
    <property type="match status" value="1"/>
</dbReference>
<name>A0A179G8D1_METCM</name>
<dbReference type="PANTHER" id="PTHR45929">
    <property type="entry name" value="JAK PATHWAY SIGNAL TRANSDUCTION ADAPTOR MOLECULE"/>
    <property type="match status" value="1"/>
</dbReference>
<evidence type="ECO:0000256" key="3">
    <source>
        <dbReference type="ARBA" id="ARBA00009666"/>
    </source>
</evidence>
<reference evidence="16 17" key="1">
    <citation type="journal article" date="2016" name="PLoS Pathog.">
        <title>Biosynthesis of antibiotic leucinostatins in bio-control fungus Purpureocillium lilacinum and their inhibition on phytophthora revealed by genome mining.</title>
        <authorList>
            <person name="Wang G."/>
            <person name="Liu Z."/>
            <person name="Lin R."/>
            <person name="Li E."/>
            <person name="Mao Z."/>
            <person name="Ling J."/>
            <person name="Yang Y."/>
            <person name="Yin W.B."/>
            <person name="Xie B."/>
        </authorList>
    </citation>
    <scope>NUCLEOTIDE SEQUENCE [LARGE SCALE GENOMIC DNA]</scope>
    <source>
        <strain evidence="16">170</strain>
    </source>
</reference>
<sequence>MFRAQAAGPFDDVVAKATDENLTSEDWGAIIEVCDKVTSDTSGPKEAVQSMIKRLAHRNANVQLYTLELAHALCQNCGKPMHREVSSRAFTDALLKLANDRNTHSQVKAKILEKMKEWTDMFSRDAELGIMNDAYFRLKQTNPTLQAPSAPQKQGLTEADRQKEDDELQMALKLSLQDEERKKTTAQAGPSNQSGTGNQQSSSPAPAVPAGTTAATVSRVRALYDFVPSEAGELEFKKGDVIAVLESVYKDWWRGSLKGKTGIFPLNYVEKLTDPTPDELQREAQMEAEVFAEIKNVEKLLTLLSASNTAPREEDNEEISKLYHQTLAIRPKLIKLIEKYSQKKDDFTQLNEKFIKARRDYEALLESSMSHPPQPNYQQYAMRPGPPAQGYPAGGYQGQPPPQDPYYNQAPPADHPHYQASSPPPNNFQPQGTPAPFYVAGAEVPSHAPSQPQQPPQQYPPRDDTPSLGPPGGKQPAAVNPSSPPPQTFTPYSHPQQPPPQNAAPYAQVPNQQQQQQRPQSTYGAQELATSVYDSPIAPHNPTAAPFGQQQYQSYNPPDQAPPPAPTGQAPPPPNSMSPAPLQPGGAAYDARHGLPSQGAPVDSRPPQPQYKPYVPPGDGPSPNDYYRQGGNPY</sequence>
<dbReference type="CDD" id="cd11805">
    <property type="entry name" value="SH3_GRB2_like_C"/>
    <property type="match status" value="1"/>
</dbReference>
<dbReference type="OrthoDB" id="10255964at2759"/>
<dbReference type="PROSITE" id="PS50330">
    <property type="entry name" value="UIM"/>
    <property type="match status" value="1"/>
</dbReference>
<dbReference type="Proteomes" id="UP000078397">
    <property type="component" value="Unassembled WGS sequence"/>
</dbReference>
<comment type="similarity">
    <text evidence="3">Belongs to the STAM family.</text>
</comment>
<dbReference type="RefSeq" id="XP_018149833.1">
    <property type="nucleotide sequence ID" value="XM_018290847.1"/>
</dbReference>
<evidence type="ECO:0000256" key="2">
    <source>
        <dbReference type="ARBA" id="ARBA00004125"/>
    </source>
</evidence>
<feature type="compositionally biased region" description="Pro residues" evidence="13">
    <location>
        <begin position="559"/>
        <end position="576"/>
    </location>
</feature>
<gene>
    <name evidence="16" type="ORF">VFPPC_13070</name>
</gene>
<dbReference type="GO" id="GO:0043130">
    <property type="term" value="F:ubiquitin binding"/>
    <property type="evidence" value="ECO:0007669"/>
    <property type="project" value="InterPro"/>
</dbReference>
<keyword evidence="9" id="KW-0967">Endosome</keyword>
<feature type="region of interest" description="Disordered" evidence="13">
    <location>
        <begin position="367"/>
        <end position="634"/>
    </location>
</feature>
<comment type="subcellular location">
    <subcellularLocation>
        <location evidence="2">Endosome membrane</location>
        <topology evidence="2">Peripheral membrane protein</topology>
        <orientation evidence="2">Cytoplasmic side</orientation>
    </subcellularLocation>
</comment>
<comment type="subunit">
    <text evidence="4">Component of the ESCRT-0 complex composed of HSE1 and VPS27.</text>
</comment>
<evidence type="ECO:0000256" key="11">
    <source>
        <dbReference type="ARBA" id="ARBA00023136"/>
    </source>
</evidence>
<dbReference type="STRING" id="1380566.A0A179G8D1"/>
<feature type="compositionally biased region" description="Polar residues" evidence="13">
    <location>
        <begin position="521"/>
        <end position="533"/>
    </location>
</feature>
<dbReference type="InterPro" id="IPR008942">
    <property type="entry name" value="ENTH_VHS"/>
</dbReference>
<dbReference type="GO" id="GO:0010008">
    <property type="term" value="C:endosome membrane"/>
    <property type="evidence" value="ECO:0007669"/>
    <property type="project" value="UniProtKB-SubCell"/>
</dbReference>
<keyword evidence="10" id="KW-0653">Protein transport</keyword>
<dbReference type="Pfam" id="PF03127">
    <property type="entry name" value="GAT"/>
    <property type="match status" value="1"/>
</dbReference>
<comment type="caution">
    <text evidence="16">The sequence shown here is derived from an EMBL/GenBank/DDBJ whole genome shotgun (WGS) entry which is preliminary data.</text>
</comment>
<dbReference type="InterPro" id="IPR050670">
    <property type="entry name" value="STAM"/>
</dbReference>
<dbReference type="SUPFAM" id="SSF48464">
    <property type="entry name" value="ENTH/VHS domain"/>
    <property type="match status" value="1"/>
</dbReference>
<evidence type="ECO:0000256" key="10">
    <source>
        <dbReference type="ARBA" id="ARBA00022927"/>
    </source>
</evidence>
<dbReference type="PRINTS" id="PR00499">
    <property type="entry name" value="P67PHOX"/>
</dbReference>
<dbReference type="InterPro" id="IPR036028">
    <property type="entry name" value="SH3-like_dom_sf"/>
</dbReference>
<keyword evidence="7 12" id="KW-0728">SH3 domain</keyword>
<feature type="compositionally biased region" description="Polar residues" evidence="13">
    <location>
        <begin position="367"/>
        <end position="379"/>
    </location>
</feature>
<evidence type="ECO:0000256" key="9">
    <source>
        <dbReference type="ARBA" id="ARBA00022753"/>
    </source>
</evidence>
<dbReference type="GO" id="GO:0033565">
    <property type="term" value="C:ESCRT-0 complex"/>
    <property type="evidence" value="ECO:0007669"/>
    <property type="project" value="TreeGrafter"/>
</dbReference>
<evidence type="ECO:0000256" key="4">
    <source>
        <dbReference type="ARBA" id="ARBA00011446"/>
    </source>
</evidence>
<dbReference type="EMBL" id="LSBJ02000001">
    <property type="protein sequence ID" value="OAQ73750.1"/>
    <property type="molecule type" value="Genomic_DNA"/>
</dbReference>
<dbReference type="GeneID" id="28854841"/>
<proteinExistence type="inferred from homology"/>
<dbReference type="SMART" id="SM00288">
    <property type="entry name" value="VHS"/>
    <property type="match status" value="1"/>
</dbReference>
<dbReference type="CDD" id="cd16978">
    <property type="entry name" value="VHS_HSE1"/>
    <property type="match status" value="1"/>
</dbReference>
<dbReference type="Gene3D" id="1.20.5.1940">
    <property type="match status" value="1"/>
</dbReference>
<dbReference type="GO" id="GO:0043328">
    <property type="term" value="P:protein transport to vacuole involved in ubiquitin-dependent protein catabolic process via the multivesicular body sorting pathway"/>
    <property type="evidence" value="ECO:0007669"/>
    <property type="project" value="TreeGrafter"/>
</dbReference>
<feature type="compositionally biased region" description="Low complexity" evidence="13">
    <location>
        <begin position="503"/>
        <end position="520"/>
    </location>
</feature>
<dbReference type="SMART" id="SM00326">
    <property type="entry name" value="SH3"/>
    <property type="match status" value="1"/>
</dbReference>
<dbReference type="FunFam" id="2.30.30.40:FF:000072">
    <property type="entry name" value="Unconventional Myosin IB"/>
    <property type="match status" value="1"/>
</dbReference>
<dbReference type="SUPFAM" id="SSF50044">
    <property type="entry name" value="SH3-domain"/>
    <property type="match status" value="1"/>
</dbReference>
<dbReference type="CDD" id="cd21386">
    <property type="entry name" value="GAT_Hse1"/>
    <property type="match status" value="1"/>
</dbReference>
<feature type="domain" description="SH3" evidence="14">
    <location>
        <begin position="215"/>
        <end position="274"/>
    </location>
</feature>
<evidence type="ECO:0000256" key="12">
    <source>
        <dbReference type="PROSITE-ProRule" id="PRU00192"/>
    </source>
</evidence>
<dbReference type="GO" id="GO:0035091">
    <property type="term" value="F:phosphatidylinositol binding"/>
    <property type="evidence" value="ECO:0007669"/>
    <property type="project" value="InterPro"/>
</dbReference>
<dbReference type="Pfam" id="PF00790">
    <property type="entry name" value="VHS"/>
    <property type="match status" value="1"/>
</dbReference>
<feature type="region of interest" description="Disordered" evidence="13">
    <location>
        <begin position="178"/>
        <end position="212"/>
    </location>
</feature>
<evidence type="ECO:0000313" key="17">
    <source>
        <dbReference type="Proteomes" id="UP000078397"/>
    </source>
</evidence>
<keyword evidence="8" id="KW-0813">Transport</keyword>
<dbReference type="Gene3D" id="2.30.30.40">
    <property type="entry name" value="SH3 Domains"/>
    <property type="match status" value="1"/>
</dbReference>
<dbReference type="InterPro" id="IPR003903">
    <property type="entry name" value="UIM_dom"/>
</dbReference>
<evidence type="ECO:0000256" key="1">
    <source>
        <dbReference type="ARBA" id="ARBA00002654"/>
    </source>
</evidence>
<dbReference type="KEGG" id="pchm:VFPPC_13070"/>
<dbReference type="Pfam" id="PF00018">
    <property type="entry name" value="SH3_1"/>
    <property type="match status" value="1"/>
</dbReference>
<feature type="compositionally biased region" description="Low complexity" evidence="13">
    <location>
        <begin position="189"/>
        <end position="212"/>
    </location>
</feature>
<evidence type="ECO:0000256" key="5">
    <source>
        <dbReference type="ARBA" id="ARBA00017923"/>
    </source>
</evidence>
<feature type="compositionally biased region" description="Pro residues" evidence="13">
    <location>
        <begin position="604"/>
        <end position="620"/>
    </location>
</feature>
<feature type="compositionally biased region" description="Polar residues" evidence="13">
    <location>
        <begin position="143"/>
        <end position="155"/>
    </location>
</feature>
<accession>A0A179G8D1</accession>